<dbReference type="EMBL" id="MN738823">
    <property type="protein sequence ID" value="QHT37972.1"/>
    <property type="molecule type" value="Genomic_DNA"/>
</dbReference>
<protein>
    <submittedName>
        <fullName evidence="1">Uncharacterized protein</fullName>
    </submittedName>
</protein>
<accession>A0A6C0F9T8</accession>
<reference evidence="1" key="1">
    <citation type="journal article" date="2020" name="Nature">
        <title>Giant virus diversity and host interactions through global metagenomics.</title>
        <authorList>
            <person name="Schulz F."/>
            <person name="Roux S."/>
            <person name="Paez-Espino D."/>
            <person name="Jungbluth S."/>
            <person name="Walsh D.A."/>
            <person name="Denef V.J."/>
            <person name="McMahon K.D."/>
            <person name="Konstantinidis K.T."/>
            <person name="Eloe-Fadrosh E.A."/>
            <person name="Kyrpides N.C."/>
            <person name="Woyke T."/>
        </authorList>
    </citation>
    <scope>NUCLEOTIDE SEQUENCE</scope>
    <source>
        <strain evidence="1">GVMAG-S-ERX556049-19</strain>
    </source>
</reference>
<name>A0A6C0F9T8_9ZZZZ</name>
<organism evidence="1">
    <name type="scientific">viral metagenome</name>
    <dbReference type="NCBI Taxonomy" id="1070528"/>
    <lineage>
        <taxon>unclassified sequences</taxon>
        <taxon>metagenomes</taxon>
        <taxon>organismal metagenomes</taxon>
    </lineage>
</organism>
<evidence type="ECO:0000313" key="1">
    <source>
        <dbReference type="EMBL" id="QHT37972.1"/>
    </source>
</evidence>
<proteinExistence type="predicted"/>
<sequence>MNDLLFAVAFIIATLVQSTTLGPMRYNTRYCISRPHYLNFLGPMHQKWPEPNTKKVADIPPEEDPANIPYEIPRGMFRKVFSHNLPSKKFR</sequence>
<dbReference type="AlphaFoldDB" id="A0A6C0F9T8"/>